<proteinExistence type="predicted"/>
<accession>A0A4R8MJY5</accession>
<feature type="chain" id="PRO_5020855427" description="Lipoprotein" evidence="1">
    <location>
        <begin position="22"/>
        <end position="408"/>
    </location>
</feature>
<protein>
    <recommendedName>
        <fullName evidence="4">Lipoprotein</fullName>
    </recommendedName>
</protein>
<dbReference type="Proteomes" id="UP000294684">
    <property type="component" value="Unassembled WGS sequence"/>
</dbReference>
<comment type="caution">
    <text evidence="2">The sequence shown here is derived from an EMBL/GenBank/DDBJ whole genome shotgun (WGS) entry which is preliminary data.</text>
</comment>
<dbReference type="GeneID" id="79829144"/>
<dbReference type="AlphaFoldDB" id="A0A4R8MJY5"/>
<keyword evidence="1" id="KW-0732">Signal</keyword>
<evidence type="ECO:0000313" key="3">
    <source>
        <dbReference type="Proteomes" id="UP000294684"/>
    </source>
</evidence>
<keyword evidence="3" id="KW-1185">Reference proteome</keyword>
<name>A0A4R8MJY5_LEPME</name>
<reference evidence="2 3" key="1">
    <citation type="submission" date="2019-03" db="EMBL/GenBank/DDBJ databases">
        <title>Genomic Encyclopedia of Archaeal and Bacterial Type Strains, Phase II (KMG-II): from individual species to whole genera.</title>
        <authorList>
            <person name="Goeker M."/>
        </authorList>
    </citation>
    <scope>NUCLEOTIDE SEQUENCE [LARGE SCALE GENOMIC DNA]</scope>
    <source>
        <strain evidence="2 3">DSM 21537</strain>
    </source>
</reference>
<dbReference type="EMBL" id="SORO01000006">
    <property type="protein sequence ID" value="TDY66516.1"/>
    <property type="molecule type" value="Genomic_DNA"/>
</dbReference>
<evidence type="ECO:0000313" key="2">
    <source>
        <dbReference type="EMBL" id="TDY66516.1"/>
    </source>
</evidence>
<dbReference type="OrthoDB" id="10002078at2"/>
<dbReference type="RefSeq" id="WP_004787782.1">
    <property type="nucleotide sequence ID" value="NZ_SORO01000006.1"/>
</dbReference>
<evidence type="ECO:0008006" key="4">
    <source>
        <dbReference type="Google" id="ProtNLM"/>
    </source>
</evidence>
<sequence>MLYFSQGISLFLLFFSFFGCATNTEKIKASDHKLKFLIGEPIYFLSHKYVDKYYLFFLKEDGTFESDINSFQNCYKWDLSDTYELFLECNKERIKLTADTVLEHTYSGVRWKLLDSKKPFSSLAWYDQVRLNSQELKIYEVTESQSWGVFEEFYKILEKENIGLRGVRPHSQLQEEIKTYIIIGEQNKQNFTHVSGNWKEQVKQNENRLLGGINPNDTIDLRDDENMKNFFLLNLNKIDYPENYFGFTPESERLNAIDFKKKLQDLYPLKSKKYIRAEFDYSYRLLDKKPSVALYIRPKTTYSGGFAIFDDPELILKLEANVYENFGHAKYFGVELIAEYDFDFKTEKAFISTKYNGILNEENFENYKINFREGLPYIQEKMIKFRQINLKVKNFRVFSINGESLWKH</sequence>
<evidence type="ECO:0000256" key="1">
    <source>
        <dbReference type="SAM" id="SignalP"/>
    </source>
</evidence>
<organism evidence="2 3">
    <name type="scientific">Leptospira meyeri</name>
    <dbReference type="NCBI Taxonomy" id="29508"/>
    <lineage>
        <taxon>Bacteria</taxon>
        <taxon>Pseudomonadati</taxon>
        <taxon>Spirochaetota</taxon>
        <taxon>Spirochaetia</taxon>
        <taxon>Leptospirales</taxon>
        <taxon>Leptospiraceae</taxon>
        <taxon>Leptospira</taxon>
    </lineage>
</organism>
<gene>
    <name evidence="2" type="ORF">CLV96_3895</name>
</gene>
<feature type="signal peptide" evidence="1">
    <location>
        <begin position="1"/>
        <end position="21"/>
    </location>
</feature>